<gene>
    <name evidence="2" type="ORF">F4162_06335</name>
</gene>
<name>A0A6B1FE92_9SYNE</name>
<evidence type="ECO:0000313" key="2">
    <source>
        <dbReference type="EMBL" id="MYG38582.1"/>
    </source>
</evidence>
<accession>A0A6B1FE92</accession>
<feature type="transmembrane region" description="Helical" evidence="1">
    <location>
        <begin position="124"/>
        <end position="146"/>
    </location>
</feature>
<proteinExistence type="predicted"/>
<dbReference type="AlphaFoldDB" id="A0A6B1FE92"/>
<feature type="transmembrane region" description="Helical" evidence="1">
    <location>
        <begin position="425"/>
        <end position="445"/>
    </location>
</feature>
<feature type="transmembrane region" description="Helical" evidence="1">
    <location>
        <begin position="244"/>
        <end position="271"/>
    </location>
</feature>
<feature type="transmembrane region" description="Helical" evidence="1">
    <location>
        <begin position="52"/>
        <end position="73"/>
    </location>
</feature>
<dbReference type="PANTHER" id="PTHR11328:SF24">
    <property type="entry name" value="MAJOR FACILITATOR SUPERFAMILY (MFS) PROFILE DOMAIN-CONTAINING PROTEIN"/>
    <property type="match status" value="1"/>
</dbReference>
<keyword evidence="1" id="KW-0472">Membrane</keyword>
<feature type="transmembrane region" description="Helical" evidence="1">
    <location>
        <begin position="24"/>
        <end position="46"/>
    </location>
</feature>
<dbReference type="Pfam" id="PF13347">
    <property type="entry name" value="MFS_2"/>
    <property type="match status" value="1"/>
</dbReference>
<dbReference type="GO" id="GO:0005886">
    <property type="term" value="C:plasma membrane"/>
    <property type="evidence" value="ECO:0007669"/>
    <property type="project" value="TreeGrafter"/>
</dbReference>
<dbReference type="Gene3D" id="1.20.1250.20">
    <property type="entry name" value="MFS general substrate transporter like domains"/>
    <property type="match status" value="2"/>
</dbReference>
<dbReference type="PANTHER" id="PTHR11328">
    <property type="entry name" value="MAJOR FACILITATOR SUPERFAMILY DOMAIN-CONTAINING PROTEIN"/>
    <property type="match status" value="1"/>
</dbReference>
<organism evidence="2">
    <name type="scientific">Synechococcus sp. SB0676_bin_10</name>
    <dbReference type="NCBI Taxonomy" id="2604869"/>
    <lineage>
        <taxon>Bacteria</taxon>
        <taxon>Bacillati</taxon>
        <taxon>Cyanobacteriota</taxon>
        <taxon>Cyanophyceae</taxon>
        <taxon>Synechococcales</taxon>
        <taxon>Synechococcaceae</taxon>
        <taxon>Synechococcus</taxon>
    </lineage>
</organism>
<keyword evidence="1" id="KW-0812">Transmembrane</keyword>
<dbReference type="SUPFAM" id="SSF103473">
    <property type="entry name" value="MFS general substrate transporter"/>
    <property type="match status" value="1"/>
</dbReference>
<protein>
    <submittedName>
        <fullName evidence="2">MFS transporter</fullName>
    </submittedName>
</protein>
<dbReference type="CDD" id="cd17332">
    <property type="entry name" value="MFS_MelB_like"/>
    <property type="match status" value="1"/>
</dbReference>
<comment type="caution">
    <text evidence="2">The sequence shown here is derived from an EMBL/GenBank/DDBJ whole genome shotgun (WGS) entry which is preliminary data.</text>
</comment>
<feature type="transmembrane region" description="Helical" evidence="1">
    <location>
        <begin position="341"/>
        <end position="367"/>
    </location>
</feature>
<feature type="transmembrane region" description="Helical" evidence="1">
    <location>
        <begin position="93"/>
        <end position="112"/>
    </location>
</feature>
<dbReference type="GO" id="GO:0008643">
    <property type="term" value="P:carbohydrate transport"/>
    <property type="evidence" value="ECO:0007669"/>
    <property type="project" value="InterPro"/>
</dbReference>
<dbReference type="InterPro" id="IPR036259">
    <property type="entry name" value="MFS_trans_sf"/>
</dbReference>
<sequence length="456" mass="49076">MAHCLYQLNALGGTLAVRRQLRLYLAYGLGDAGTGLAATVLGFYLFPFFTEVAGLSAGLAGAMLMVIKVWDALSDPLIGWLSDRTHTAWGARLPWIAGAAVPLGLCFAAMWWVPYGTPGQRLGYYSVMAVLLMTAYTAMNLPYSALPSELSSSASVRTHLNAARFTGSLMAGFLGLTMAFSLVRLGAVGYARLGMLGGAMIAGSGLACAFGLSPFARSALRPAAHLDTVWVQLRRIAANGRFRMVLGLYLLLWYALQLMQTVSLLFLRVVLHLGDNWALAMPMVFQISAVLGLWLWGQVAQQRGRIPALRWGLTLWGVALVLALLLPPFPLGMGGVWQGLFLTLLVFTIMLLGLGGATAFLIPWSLLPDAIDADPDHPAGFYTAWMVLVQKLGIGLGILVVGFVLEWSGYLASQGVDQPDGAVVMIRLCISVVPGTLITLGLVVMRHWPRRSAQQI</sequence>
<dbReference type="EMBL" id="VYDO01000206">
    <property type="protein sequence ID" value="MYG38582.1"/>
    <property type="molecule type" value="Genomic_DNA"/>
</dbReference>
<feature type="transmembrane region" description="Helical" evidence="1">
    <location>
        <begin position="277"/>
        <end position="296"/>
    </location>
</feature>
<feature type="transmembrane region" description="Helical" evidence="1">
    <location>
        <begin position="193"/>
        <end position="212"/>
    </location>
</feature>
<reference evidence="2" key="1">
    <citation type="submission" date="2019-09" db="EMBL/GenBank/DDBJ databases">
        <title>Characterisation of the sponge microbiome using genome-centric metagenomics.</title>
        <authorList>
            <person name="Engelberts J.P."/>
            <person name="Robbins S.J."/>
            <person name="De Goeij J.M."/>
            <person name="Aranda M."/>
            <person name="Bell S.C."/>
            <person name="Webster N.S."/>
        </authorList>
    </citation>
    <scope>NUCLEOTIDE SEQUENCE</scope>
    <source>
        <strain evidence="2">SB0676_bin_10</strain>
    </source>
</reference>
<feature type="transmembrane region" description="Helical" evidence="1">
    <location>
        <begin position="379"/>
        <end position="405"/>
    </location>
</feature>
<keyword evidence="1" id="KW-1133">Transmembrane helix</keyword>
<feature type="transmembrane region" description="Helical" evidence="1">
    <location>
        <begin position="167"/>
        <end position="187"/>
    </location>
</feature>
<dbReference type="GO" id="GO:0015293">
    <property type="term" value="F:symporter activity"/>
    <property type="evidence" value="ECO:0007669"/>
    <property type="project" value="InterPro"/>
</dbReference>
<evidence type="ECO:0000256" key="1">
    <source>
        <dbReference type="SAM" id="Phobius"/>
    </source>
</evidence>
<feature type="transmembrane region" description="Helical" evidence="1">
    <location>
        <begin position="308"/>
        <end position="329"/>
    </location>
</feature>
<dbReference type="InterPro" id="IPR039672">
    <property type="entry name" value="MFS_2"/>
</dbReference>